<dbReference type="HOGENOM" id="CLU_239008_0_0_1"/>
<reference evidence="2" key="1">
    <citation type="journal article" date="2012" name="Nature">
        <title>The oyster genome reveals stress adaptation and complexity of shell formation.</title>
        <authorList>
            <person name="Zhang G."/>
            <person name="Fang X."/>
            <person name="Guo X."/>
            <person name="Li L."/>
            <person name="Luo R."/>
            <person name="Xu F."/>
            <person name="Yang P."/>
            <person name="Zhang L."/>
            <person name="Wang X."/>
            <person name="Qi H."/>
            <person name="Xiong Z."/>
            <person name="Que H."/>
            <person name="Xie Y."/>
            <person name="Holland P.W."/>
            <person name="Paps J."/>
            <person name="Zhu Y."/>
            <person name="Wu F."/>
            <person name="Chen Y."/>
            <person name="Wang J."/>
            <person name="Peng C."/>
            <person name="Meng J."/>
            <person name="Yang L."/>
            <person name="Liu J."/>
            <person name="Wen B."/>
            <person name="Zhang N."/>
            <person name="Huang Z."/>
            <person name="Zhu Q."/>
            <person name="Feng Y."/>
            <person name="Mount A."/>
            <person name="Hedgecock D."/>
            <person name="Xu Z."/>
            <person name="Liu Y."/>
            <person name="Domazet-Loso T."/>
            <person name="Du Y."/>
            <person name="Sun X."/>
            <person name="Zhang S."/>
            <person name="Liu B."/>
            <person name="Cheng P."/>
            <person name="Jiang X."/>
            <person name="Li J."/>
            <person name="Fan D."/>
            <person name="Wang W."/>
            <person name="Fu W."/>
            <person name="Wang T."/>
            <person name="Wang B."/>
            <person name="Zhang J."/>
            <person name="Peng Z."/>
            <person name="Li Y."/>
            <person name="Li N."/>
            <person name="Wang J."/>
            <person name="Chen M."/>
            <person name="He Y."/>
            <person name="Tan F."/>
            <person name="Song X."/>
            <person name="Zheng Q."/>
            <person name="Huang R."/>
            <person name="Yang H."/>
            <person name="Du X."/>
            <person name="Chen L."/>
            <person name="Yang M."/>
            <person name="Gaffney P.M."/>
            <person name="Wang S."/>
            <person name="Luo L."/>
            <person name="She Z."/>
            <person name="Ming Y."/>
            <person name="Huang W."/>
            <person name="Zhang S."/>
            <person name="Huang B."/>
            <person name="Zhang Y."/>
            <person name="Qu T."/>
            <person name="Ni P."/>
            <person name="Miao G."/>
            <person name="Wang J."/>
            <person name="Wang Q."/>
            <person name="Steinberg C.E."/>
            <person name="Wang H."/>
            <person name="Li N."/>
            <person name="Qian L."/>
            <person name="Zhang G."/>
            <person name="Li Y."/>
            <person name="Yang H."/>
            <person name="Liu X."/>
            <person name="Wang J."/>
            <person name="Yin Y."/>
            <person name="Wang J."/>
        </authorList>
    </citation>
    <scope>NUCLEOTIDE SEQUENCE [LARGE SCALE GENOMIC DNA]</scope>
    <source>
        <strain evidence="2">05x7-T-G4-1.051#20</strain>
    </source>
</reference>
<feature type="compositionally biased region" description="Polar residues" evidence="1">
    <location>
        <begin position="468"/>
        <end position="480"/>
    </location>
</feature>
<evidence type="ECO:0000256" key="1">
    <source>
        <dbReference type="SAM" id="MobiDB-lite"/>
    </source>
</evidence>
<dbReference type="EMBL" id="JH818971">
    <property type="protein sequence ID" value="EKC20983.1"/>
    <property type="molecule type" value="Genomic_DNA"/>
</dbReference>
<gene>
    <name evidence="2" type="ORF">CGI_10004842</name>
</gene>
<feature type="region of interest" description="Disordered" evidence="1">
    <location>
        <begin position="1225"/>
        <end position="1285"/>
    </location>
</feature>
<sequence length="1764" mass="196227">MSEQSPATTQSEELVPPVQPKVAKDLAGNFVYYIPDKAEAETSTEGNPPTMKTLVSALDKSLKSTEQVITLSPSKGENSSVVTISAENILGRFDPETLDSLNQLLDEVVENPSTARDLSVQNSTASSQGVPPLSAPLEGQTGGILPPASCLLPPHKPTQHDISSSSFLGSTTANPISSYDFSISQCVNSVSQLNSVTNQQDSNIQMSQAHPGVEAISVASNQIRKEQSTSQTINYNCNIPSTETVLHQNSFQSKSLEFPIPSSGTTSILDPSTVSTNQTVTQPLVLTDQRCSISGNLVNSLQKIPVEFGLAQESIGQPQKSLNSLAVSVDQTTALLVDKTTQPSSAFTSYHPVQVYSTPSSQYQQSIMSTPKYLPQIDGSVSTSTSYSQNHGNLNPHQSIVSGTQHLALQSSEGSAPQNLTDQNMNNIQLQNSEVAELYSYMKQISTKTPLSNALDQRKLLSAKVPSPSRNGFTQNSGLPTPNIPNHRPMYNIPQALPQLQQYSQNYSTSLTQPHYGNMGLSLTPSPAPPTIVSNFEYKSPSNGSSYRGYMSSSTPGFYTPRPQNNTQSYVSGSYPGFITPTPGTPSSNFPRYPPQFYTPRPHNSAQTYPGYAQNNGPMTGVPRSQLPSRSSHPLKLMPKNQMTEVKKTVSKYQPDFSNYPEVCVCEKYDMGTEIHVEQIWLHMNQMYYLPQVQVLAIGSDEFVGILRDDKYYISVREIMIRMVPKFQEEVESYILQGKCDLGTMTIEEFEYLKQRGCIDVEIFQIISMESLRKMCRYLLNVHSELSSNTKKLTEAATGIYYRKILEKHTRCSKCGGAMKCSDILDRYEAIDCPVGITYKEQKMALLQKEVIENALGKKTGSPNRILPQLNSESFKIEKIKIGRLMVGGTQFNTFKIKEKCYISLRELVAYKLLTLQVLQSRLENLACRPRPAPSLVDKYFVKNNIEVHNTLWIDTIIVRCMCCLGQQKTHMPLQKHFKCGDFEEIWDKELECVDEGEEGKDLVYTLNPDTVTISNRKKIQKKTPPKSAFSALPSATTQITLGPGQKVTTKPLKIKVRDLATSERFTMKPAYRTYKLSEKKPVKKTVENGIYGGPVKTQLSDCNIPGKNQVEVFEDVNLASTSYGRSFNNRDRIPTNLNPDMEPQNEPPAMTEESILEIAAREAMLMPDDLNDDMDVEYPTSVDSVIQSIGMGDGLPSEECVMQEIERGGLNLFDGVLSASICGDSGSRSQLEVSVADRPTEKKALSDKNSVKESERLQPRSAPQQDKPPEKRKEGRKKRVPKRFEEYDLGMVQIHRDGYCTTVKHNENLLKKSKDTRNLHVLHAPLFREKLKEPETKQKILNVIKHSEMDSMVEMVSRNAEEAASISPVTDDAVEVSSPTHSDDAPVEEEVISNTSNDKILSVPVPEALEHSYSKEQSPEVIDENNVEKLCSPIKNYGNISEPSSPNTTSSSQSEESKSSRFKRACDKVAALESSQDEYRILHMLATVAEVVTESGDKEVVPCEQQSVSDEQQFEVSEQRATSFEQSAVCESVNCEINAVHGPTNSMDQETCTNDVPHTENTQAIEREDDRMLSTDQRTEAMEEDIIGSDSIIPLNSPVMISDDEFLEEDDTRTTVSPENVPKLELRGRTLKFIDAVNNYMDVVEIQREPGIITSRIRFLEGANLAFPGLYGQSGLQRRREFAALLNHVLYYQDELDEQASVQNQGKMCINGPQVEEKWSEIKVLQCVCEENRFVYHSGRQCISAKDFATGQVRKSTELNEMT</sequence>
<feature type="compositionally biased region" description="Basic and acidic residues" evidence="1">
    <location>
        <begin position="1239"/>
        <end position="1259"/>
    </location>
</feature>
<feature type="region of interest" description="Disordered" evidence="1">
    <location>
        <begin position="1435"/>
        <end position="1465"/>
    </location>
</feature>
<evidence type="ECO:0000313" key="2">
    <source>
        <dbReference type="EMBL" id="EKC20983.1"/>
    </source>
</evidence>
<name>K1PHF1_MAGGI</name>
<dbReference type="InParanoid" id="K1PHF1"/>
<feature type="region of interest" description="Disordered" evidence="1">
    <location>
        <begin position="1128"/>
        <end position="1149"/>
    </location>
</feature>
<feature type="region of interest" description="Disordered" evidence="1">
    <location>
        <begin position="379"/>
        <end position="399"/>
    </location>
</feature>
<feature type="compositionally biased region" description="Low complexity" evidence="1">
    <location>
        <begin position="1442"/>
        <end position="1455"/>
    </location>
</feature>
<organism evidence="2">
    <name type="scientific">Magallana gigas</name>
    <name type="common">Pacific oyster</name>
    <name type="synonym">Crassostrea gigas</name>
    <dbReference type="NCBI Taxonomy" id="29159"/>
    <lineage>
        <taxon>Eukaryota</taxon>
        <taxon>Metazoa</taxon>
        <taxon>Spiralia</taxon>
        <taxon>Lophotrochozoa</taxon>
        <taxon>Mollusca</taxon>
        <taxon>Bivalvia</taxon>
        <taxon>Autobranchia</taxon>
        <taxon>Pteriomorphia</taxon>
        <taxon>Ostreida</taxon>
        <taxon>Ostreoidea</taxon>
        <taxon>Ostreidae</taxon>
        <taxon>Magallana</taxon>
    </lineage>
</organism>
<protein>
    <submittedName>
        <fullName evidence="2">Uncharacterized protein</fullName>
    </submittedName>
</protein>
<feature type="region of interest" description="Disordered" evidence="1">
    <location>
        <begin position="1360"/>
        <end position="1400"/>
    </location>
</feature>
<feature type="compositionally biased region" description="Basic and acidic residues" evidence="1">
    <location>
        <begin position="1456"/>
        <end position="1465"/>
    </location>
</feature>
<feature type="region of interest" description="Disordered" evidence="1">
    <location>
        <begin position="464"/>
        <end position="486"/>
    </location>
</feature>
<accession>K1PHF1</accession>
<proteinExistence type="predicted"/>